<comment type="caution">
    <text evidence="2">The sequence shown here is derived from an EMBL/GenBank/DDBJ whole genome shotgun (WGS) entry which is preliminary data.</text>
</comment>
<dbReference type="EMBL" id="JAKNJB010000008">
    <property type="protein sequence ID" value="MCG4526730.1"/>
    <property type="molecule type" value="Genomic_DNA"/>
</dbReference>
<evidence type="ECO:0000313" key="2">
    <source>
        <dbReference type="EMBL" id="MCG4526730.1"/>
    </source>
</evidence>
<name>A0ABS9M7H6_9FIRM</name>
<dbReference type="Proteomes" id="UP001200313">
    <property type="component" value="Unassembled WGS sequence"/>
</dbReference>
<protein>
    <submittedName>
        <fullName evidence="2">Uncharacterized protein</fullName>
    </submittedName>
</protein>
<gene>
    <name evidence="2" type="ORF">L0P79_06510</name>
</gene>
<evidence type="ECO:0000256" key="1">
    <source>
        <dbReference type="SAM" id="MobiDB-lite"/>
    </source>
</evidence>
<proteinExistence type="predicted"/>
<dbReference type="RefSeq" id="WP_238073642.1">
    <property type="nucleotide sequence ID" value="NZ_JAKNJB010000008.1"/>
</dbReference>
<keyword evidence="3" id="KW-1185">Reference proteome</keyword>
<evidence type="ECO:0000313" key="3">
    <source>
        <dbReference type="Proteomes" id="UP001200313"/>
    </source>
</evidence>
<reference evidence="2 3" key="1">
    <citation type="submission" date="2022-01" db="EMBL/GenBank/DDBJ databases">
        <title>Collection of gut derived symbiotic bacterial strains cultured from healthy donors.</title>
        <authorList>
            <person name="Lin H."/>
            <person name="Kohout C."/>
            <person name="Waligurski E."/>
            <person name="Pamer E.G."/>
        </authorList>
    </citation>
    <scope>NUCLEOTIDE SEQUENCE [LARGE SCALE GENOMIC DNA]</scope>
    <source>
        <strain evidence="2 3">DFI.3.7</strain>
    </source>
</reference>
<accession>A0ABS9M7H6</accession>
<organism evidence="2 3">
    <name type="scientific">Intestinimonas massiliensis</name>
    <name type="common">ex Afouda et al. 2020</name>
    <dbReference type="NCBI Taxonomy" id="1673721"/>
    <lineage>
        <taxon>Bacteria</taxon>
        <taxon>Bacillati</taxon>
        <taxon>Bacillota</taxon>
        <taxon>Clostridia</taxon>
        <taxon>Eubacteriales</taxon>
        <taxon>Intestinimonas</taxon>
    </lineage>
</organism>
<feature type="region of interest" description="Disordered" evidence="1">
    <location>
        <begin position="1"/>
        <end position="69"/>
    </location>
</feature>
<sequence>MSEVLPDPGELNVPVPDAPDTVIPFEAISGKAQEQEKSEQEPEQQPPEQGEQPKPEVEKADKPDAYGQALCQQLHVDPMCRVG</sequence>
<feature type="compositionally biased region" description="Basic and acidic residues" evidence="1">
    <location>
        <begin position="51"/>
        <end position="64"/>
    </location>
</feature>